<keyword evidence="3" id="KW-1185">Reference proteome</keyword>
<dbReference type="OrthoDB" id="9800218at2"/>
<dbReference type="PIRSF" id="PIRSF020555">
    <property type="entry name" value="UCP020555"/>
    <property type="match status" value="1"/>
</dbReference>
<keyword evidence="1" id="KW-0732">Signal</keyword>
<sequence>MIHRHLLLPLLAALMLAGCAAQRDKYTWGEYESSLYSYYKNPENAAALTLALQKTIEGAEKGKLPPAPGLYAEYGYLLMQQGKKQEAIAAFEKEKQRWPESGKLMDNMIKAASAGKKPASQESAS</sequence>
<dbReference type="InterPro" id="IPR014508">
    <property type="entry name" value="UCP020555_TPR-like"/>
</dbReference>
<name>A0A2S0P888_9NEIS</name>
<dbReference type="PROSITE" id="PS51257">
    <property type="entry name" value="PROKAR_LIPOPROTEIN"/>
    <property type="match status" value="1"/>
</dbReference>
<dbReference type="STRING" id="1122240.GCA_000620105_01138"/>
<dbReference type="Pfam" id="PF16068">
    <property type="entry name" value="DUF4810"/>
    <property type="match status" value="1"/>
</dbReference>
<feature type="signal peptide" evidence="1">
    <location>
        <begin position="1"/>
        <end position="20"/>
    </location>
</feature>
<gene>
    <name evidence="2" type="ORF">DAI18_05410</name>
</gene>
<dbReference type="Proteomes" id="UP000244173">
    <property type="component" value="Chromosome"/>
</dbReference>
<evidence type="ECO:0000313" key="2">
    <source>
        <dbReference type="EMBL" id="AVY93545.1"/>
    </source>
</evidence>
<organism evidence="2 3">
    <name type="scientific">Microvirgula aerodenitrificans</name>
    <dbReference type="NCBI Taxonomy" id="57480"/>
    <lineage>
        <taxon>Bacteria</taxon>
        <taxon>Pseudomonadati</taxon>
        <taxon>Pseudomonadota</taxon>
        <taxon>Betaproteobacteria</taxon>
        <taxon>Neisseriales</taxon>
        <taxon>Aquaspirillaceae</taxon>
        <taxon>Microvirgula</taxon>
    </lineage>
</organism>
<evidence type="ECO:0000313" key="3">
    <source>
        <dbReference type="Proteomes" id="UP000244173"/>
    </source>
</evidence>
<reference evidence="2 3" key="1">
    <citation type="submission" date="2018-04" db="EMBL/GenBank/DDBJ databases">
        <title>Denitrifier Microvirgula.</title>
        <authorList>
            <person name="Anderson E."/>
            <person name="Jang J."/>
            <person name="Ishii S."/>
        </authorList>
    </citation>
    <scope>NUCLEOTIDE SEQUENCE [LARGE SCALE GENOMIC DNA]</scope>
    <source>
        <strain evidence="2 3">BE2.4</strain>
    </source>
</reference>
<accession>A0A2S0P888</accession>
<evidence type="ECO:0000256" key="1">
    <source>
        <dbReference type="SAM" id="SignalP"/>
    </source>
</evidence>
<protein>
    <submittedName>
        <fullName evidence="2">DUF4810 domain-containing protein</fullName>
    </submittedName>
</protein>
<feature type="chain" id="PRO_5015521689" evidence="1">
    <location>
        <begin position="21"/>
        <end position="125"/>
    </location>
</feature>
<dbReference type="EMBL" id="CP028519">
    <property type="protein sequence ID" value="AVY93545.1"/>
    <property type="molecule type" value="Genomic_DNA"/>
</dbReference>
<dbReference type="KEGG" id="maer:DAI18_05410"/>
<dbReference type="RefSeq" id="WP_107888874.1">
    <property type="nucleotide sequence ID" value="NZ_CP028519.1"/>
</dbReference>
<dbReference type="AlphaFoldDB" id="A0A2S0P888"/>
<proteinExistence type="predicted"/>